<proteinExistence type="predicted"/>
<organism evidence="1">
    <name type="scientific">uncultured Desulfobacterium sp</name>
    <dbReference type="NCBI Taxonomy" id="201089"/>
    <lineage>
        <taxon>Bacteria</taxon>
        <taxon>Pseudomonadati</taxon>
        <taxon>Thermodesulfobacteriota</taxon>
        <taxon>Desulfobacteria</taxon>
        <taxon>Desulfobacterales</taxon>
        <taxon>Desulfobacteriaceae</taxon>
        <taxon>Desulfobacterium</taxon>
        <taxon>environmental samples</taxon>
    </lineage>
</organism>
<gene>
    <name evidence="1" type="ORF">N47_E45020</name>
</gene>
<evidence type="ECO:0000313" key="1">
    <source>
        <dbReference type="EMBL" id="CBX30990.1"/>
    </source>
</evidence>
<dbReference type="EMBL" id="FR695877">
    <property type="protein sequence ID" value="CBX30990.1"/>
    <property type="molecule type" value="Genomic_DNA"/>
</dbReference>
<protein>
    <submittedName>
        <fullName evidence="1">Uncharacterized protein</fullName>
    </submittedName>
</protein>
<sequence>MSPKATIKGTDDQSELNYKNPSVLFGGDLTIFKTPVSGVYYHENNDDILLIYQATDAKPVGVKVSDINVQMQSMFDLIGVKAPEAIDVLSAIPENIKDIIKDYTLSLHVIYLKVAKTNPEASVEYALWISIDLDDEKKTELKGKLPVVLDSLFLKIWSTKDDEVLKNMNISQIEQLINSEKKQKSLTS</sequence>
<reference evidence="1" key="1">
    <citation type="journal article" date="2011" name="Environ. Microbiol.">
        <title>Genomic insights into the metabolic potential of the polycyclic aromatic hydrocarbon degrading sulfate-reducing Deltaproteobacterium N47.</title>
        <authorList>
            <person name="Bergmann F."/>
            <person name="Selesi D."/>
            <person name="Weinmaier T."/>
            <person name="Tischler P."/>
            <person name="Rattei T."/>
            <person name="Meckenstock R.U."/>
        </authorList>
    </citation>
    <scope>NUCLEOTIDE SEQUENCE</scope>
</reference>
<accession>E1YLK7</accession>
<name>E1YLK7_9BACT</name>
<dbReference type="AlphaFoldDB" id="E1YLK7"/>